<reference evidence="13 14" key="1">
    <citation type="submission" date="2018-11" db="EMBL/GenBank/DDBJ databases">
        <title>Draft genome analysis of Rheinheimera mesophila isolated from an industrial waste site.</title>
        <authorList>
            <person name="Yu Q."/>
            <person name="Qi Y."/>
            <person name="Zhang H."/>
            <person name="Lu Y."/>
            <person name="Pu J."/>
        </authorList>
    </citation>
    <scope>NUCLEOTIDE SEQUENCE [LARGE SCALE GENOMIC DNA]</scope>
    <source>
        <strain evidence="13 14">IITR13</strain>
    </source>
</reference>
<dbReference type="Pfam" id="PF00593">
    <property type="entry name" value="TonB_dep_Rec_b-barrel"/>
    <property type="match status" value="1"/>
</dbReference>
<comment type="caution">
    <text evidence="13">The sequence shown here is derived from an EMBL/GenBank/DDBJ whole genome shotgun (WGS) entry which is preliminary data.</text>
</comment>
<evidence type="ECO:0000256" key="7">
    <source>
        <dbReference type="ARBA" id="ARBA00023237"/>
    </source>
</evidence>
<dbReference type="PANTHER" id="PTHR47234:SF2">
    <property type="entry name" value="TONB-DEPENDENT RECEPTOR"/>
    <property type="match status" value="1"/>
</dbReference>
<comment type="subcellular location">
    <subcellularLocation>
        <location evidence="1 8">Cell outer membrane</location>
        <topology evidence="1 8">Multi-pass membrane protein</topology>
    </subcellularLocation>
</comment>
<dbReference type="InterPro" id="IPR036942">
    <property type="entry name" value="Beta-barrel_TonB_sf"/>
</dbReference>
<keyword evidence="2 8" id="KW-0813">Transport</keyword>
<organism evidence="13 14">
    <name type="scientific">Rheinheimera mesophila</name>
    <dbReference type="NCBI Taxonomy" id="1547515"/>
    <lineage>
        <taxon>Bacteria</taxon>
        <taxon>Pseudomonadati</taxon>
        <taxon>Pseudomonadota</taxon>
        <taxon>Gammaproteobacteria</taxon>
        <taxon>Chromatiales</taxon>
        <taxon>Chromatiaceae</taxon>
        <taxon>Rheinheimera</taxon>
    </lineage>
</organism>
<proteinExistence type="inferred from homology"/>
<dbReference type="Proteomes" id="UP000276260">
    <property type="component" value="Unassembled WGS sequence"/>
</dbReference>
<evidence type="ECO:0000313" key="14">
    <source>
        <dbReference type="Proteomes" id="UP000276260"/>
    </source>
</evidence>
<name>A0A3P3QPY7_9GAMM</name>
<evidence type="ECO:0000256" key="8">
    <source>
        <dbReference type="PROSITE-ProRule" id="PRU01360"/>
    </source>
</evidence>
<dbReference type="CDD" id="cd01347">
    <property type="entry name" value="ligand_gated_channel"/>
    <property type="match status" value="1"/>
</dbReference>
<gene>
    <name evidence="13" type="ORF">EIK76_04415</name>
</gene>
<keyword evidence="10" id="KW-0732">Signal</keyword>
<evidence type="ECO:0000256" key="3">
    <source>
        <dbReference type="ARBA" id="ARBA00022452"/>
    </source>
</evidence>
<evidence type="ECO:0000256" key="2">
    <source>
        <dbReference type="ARBA" id="ARBA00022448"/>
    </source>
</evidence>
<evidence type="ECO:0000256" key="9">
    <source>
        <dbReference type="RuleBase" id="RU003357"/>
    </source>
</evidence>
<feature type="domain" description="TonB-dependent receptor plug" evidence="12">
    <location>
        <begin position="56"/>
        <end position="164"/>
    </location>
</feature>
<dbReference type="InterPro" id="IPR000531">
    <property type="entry name" value="Beta-barrel_TonB"/>
</dbReference>
<keyword evidence="14" id="KW-1185">Reference proteome</keyword>
<dbReference type="GO" id="GO:0009279">
    <property type="term" value="C:cell outer membrane"/>
    <property type="evidence" value="ECO:0007669"/>
    <property type="project" value="UniProtKB-SubCell"/>
</dbReference>
<evidence type="ECO:0000259" key="11">
    <source>
        <dbReference type="Pfam" id="PF00593"/>
    </source>
</evidence>
<dbReference type="EMBL" id="RRCF01000001">
    <property type="protein sequence ID" value="RRJ23322.1"/>
    <property type="molecule type" value="Genomic_DNA"/>
</dbReference>
<evidence type="ECO:0000256" key="1">
    <source>
        <dbReference type="ARBA" id="ARBA00004571"/>
    </source>
</evidence>
<evidence type="ECO:0000313" key="13">
    <source>
        <dbReference type="EMBL" id="RRJ23322.1"/>
    </source>
</evidence>
<dbReference type="RefSeq" id="WP_046519562.1">
    <property type="nucleotide sequence ID" value="NZ_LAVS01000013.1"/>
</dbReference>
<dbReference type="SUPFAM" id="SSF56935">
    <property type="entry name" value="Porins"/>
    <property type="match status" value="1"/>
</dbReference>
<dbReference type="InterPro" id="IPR037066">
    <property type="entry name" value="Plug_dom_sf"/>
</dbReference>
<evidence type="ECO:0000256" key="4">
    <source>
        <dbReference type="ARBA" id="ARBA00022692"/>
    </source>
</evidence>
<keyword evidence="6 8" id="KW-0472">Membrane</keyword>
<accession>A0A3P3QPY7</accession>
<dbReference type="OrthoDB" id="9815954at2"/>
<feature type="domain" description="TonB-dependent receptor-like beta-barrel" evidence="11">
    <location>
        <begin position="324"/>
        <end position="896"/>
    </location>
</feature>
<dbReference type="Gene3D" id="2.170.130.10">
    <property type="entry name" value="TonB-dependent receptor, plug domain"/>
    <property type="match status" value="1"/>
</dbReference>
<dbReference type="PROSITE" id="PS52016">
    <property type="entry name" value="TONB_DEPENDENT_REC_3"/>
    <property type="match status" value="1"/>
</dbReference>
<sequence>MFVSSKLSKAVSLAVAFGAVSAVTFSGAVHAQETDNVERIQVTGSSIKRTDIEGALPVQVLDRAAIDRSGLATAGDLIQSIPSMQGFTTDGDSVGGGGGGMKTASLRGLGSDYTLVLINGRRMAPRGSGSTIDLNSIPLAAIERVEVLTDGASALYGSDAIAGVVNFITKDDAQGLNLSARYNKPEEKNGTSDNFSITGGLGDFDADGYNVLLSYSRDSQEQLKATDREFAKTGIIPFTLNNKQYYYVAGSPNAIPANARYVYTDADGKSVNSAVFNPYAKQNGNCAADNFEASGLCQFDYTTTVEILPESERDSLMLGADLALNDDTKLFADLMYSDFSQTTRIAPNATGFFPLAADSALAQQYVMPYVDPAHVGSVTSVQAQWRALPLGGRATEWNTKSTHIVTGVEGVFSAVDYSAAFTYSKNDTDENIAGGYPVFDKFMDAVSSGLVNVFDTPDKISAEGLQALQDSQYYGNWSNDTTEVKGVDVKASAPVYELPAGDVYIGTGVEFRNTHYVSSLSDANKQDLLLGANIGSEYDLSRDNYGGFVEVIVPALENLELTGAVRYDNIGEVTSDFVYNEDGIAGPGSYKVNDSMNDTTYKLALRYNLTDDLLVRASTGTGFKAPSMLDLGQPKVEFGVTSSPYSCPFAGTSDPLAAVCSPSPQQFEAFSQGNPNLKPEESEQYTLGFVYAPDNNFSFSMDYWNIELTNLVTSVTESQIVNNPVRYRDLFTTKTNKATGQEELAIIFASVNVGQSINKGIDWDLTVGNDLSFGRLTTTLAGTYVLESKYTRPGTTDDWISSLGRFGDDNEVVFRTLAKFSNTLSHGDFTHSAILNYRSGYEDQAQYAASRTVRLGSVTGVGADVQLSVPSYATINYQTKYQAMDALGVTFGINNLADRAPPLSLRTGGAGHQVGFDPRYTDVYGRTFYLGLDYKFM</sequence>
<dbReference type="AlphaFoldDB" id="A0A3P3QPY7"/>
<feature type="chain" id="PRO_5018603995" evidence="10">
    <location>
        <begin position="32"/>
        <end position="937"/>
    </location>
</feature>
<dbReference type="Pfam" id="PF07715">
    <property type="entry name" value="Plug"/>
    <property type="match status" value="1"/>
</dbReference>
<protein>
    <submittedName>
        <fullName evidence="13">TonB-dependent receptor</fullName>
    </submittedName>
</protein>
<evidence type="ECO:0000256" key="5">
    <source>
        <dbReference type="ARBA" id="ARBA00023077"/>
    </source>
</evidence>
<evidence type="ECO:0000256" key="6">
    <source>
        <dbReference type="ARBA" id="ARBA00023136"/>
    </source>
</evidence>
<evidence type="ECO:0000259" key="12">
    <source>
        <dbReference type="Pfam" id="PF07715"/>
    </source>
</evidence>
<comment type="similarity">
    <text evidence="8 9">Belongs to the TonB-dependent receptor family.</text>
</comment>
<dbReference type="Gene3D" id="2.40.170.20">
    <property type="entry name" value="TonB-dependent receptor, beta-barrel domain"/>
    <property type="match status" value="1"/>
</dbReference>
<keyword evidence="5 9" id="KW-0798">TonB box</keyword>
<keyword evidence="4 8" id="KW-0812">Transmembrane</keyword>
<keyword evidence="7 8" id="KW-0998">Cell outer membrane</keyword>
<dbReference type="InterPro" id="IPR012910">
    <property type="entry name" value="Plug_dom"/>
</dbReference>
<keyword evidence="3 8" id="KW-1134">Transmembrane beta strand</keyword>
<dbReference type="InterPro" id="IPR039426">
    <property type="entry name" value="TonB-dep_rcpt-like"/>
</dbReference>
<dbReference type="PANTHER" id="PTHR47234">
    <property type="match status" value="1"/>
</dbReference>
<feature type="signal peptide" evidence="10">
    <location>
        <begin position="1"/>
        <end position="31"/>
    </location>
</feature>
<keyword evidence="13" id="KW-0675">Receptor</keyword>
<evidence type="ECO:0000256" key="10">
    <source>
        <dbReference type="SAM" id="SignalP"/>
    </source>
</evidence>